<dbReference type="InterPro" id="IPR001516">
    <property type="entry name" value="Proton_antipo_N"/>
</dbReference>
<gene>
    <name evidence="9" type="ORF">ETD86_52765</name>
</gene>
<dbReference type="GO" id="GO:0012505">
    <property type="term" value="C:endomembrane system"/>
    <property type="evidence" value="ECO:0007669"/>
    <property type="project" value="UniProtKB-SubCell"/>
</dbReference>
<accession>A0A5S4EUU8</accession>
<dbReference type="PANTHER" id="PTHR43373:SF1">
    <property type="entry name" value="NA(+)_H(+) ANTIPORTER SUBUNIT A"/>
    <property type="match status" value="1"/>
</dbReference>
<evidence type="ECO:0000256" key="2">
    <source>
        <dbReference type="ARBA" id="ARBA00022692"/>
    </source>
</evidence>
<keyword evidence="4 6" id="KW-0472">Membrane</keyword>
<feature type="transmembrane region" description="Helical" evidence="6">
    <location>
        <begin position="124"/>
        <end position="141"/>
    </location>
</feature>
<evidence type="ECO:0000259" key="8">
    <source>
        <dbReference type="Pfam" id="PF00662"/>
    </source>
</evidence>
<feature type="domain" description="NADH:quinone oxidoreductase/Mrp antiporter transmembrane" evidence="7">
    <location>
        <begin position="120"/>
        <end position="340"/>
    </location>
</feature>
<name>A0A5S4EUU8_9ACTN</name>
<keyword evidence="2 5" id="KW-0812">Transmembrane</keyword>
<dbReference type="AlphaFoldDB" id="A0A5S4EUU8"/>
<feature type="non-terminal residue" evidence="9">
    <location>
        <position position="345"/>
    </location>
</feature>
<keyword evidence="3 6" id="KW-1133">Transmembrane helix</keyword>
<proteinExistence type="predicted"/>
<reference evidence="9 10" key="1">
    <citation type="submission" date="2019-05" db="EMBL/GenBank/DDBJ databases">
        <title>Draft genome sequence of Nonomuraea turkmeniaca DSM 43926.</title>
        <authorList>
            <person name="Saricaoglu S."/>
            <person name="Isik K."/>
        </authorList>
    </citation>
    <scope>NUCLEOTIDE SEQUENCE [LARGE SCALE GENOMIC DNA]</scope>
    <source>
        <strain evidence="9 10">DSM 43926</strain>
    </source>
</reference>
<evidence type="ECO:0000259" key="7">
    <source>
        <dbReference type="Pfam" id="PF00361"/>
    </source>
</evidence>
<evidence type="ECO:0000256" key="3">
    <source>
        <dbReference type="ARBA" id="ARBA00022989"/>
    </source>
</evidence>
<keyword evidence="10" id="KW-1185">Reference proteome</keyword>
<evidence type="ECO:0000313" key="9">
    <source>
        <dbReference type="EMBL" id="TMR06448.1"/>
    </source>
</evidence>
<comment type="caution">
    <text evidence="9">The sequence shown here is derived from an EMBL/GenBank/DDBJ whole genome shotgun (WGS) entry which is preliminary data.</text>
</comment>
<feature type="transmembrane region" description="Helical" evidence="6">
    <location>
        <begin position="27"/>
        <end position="43"/>
    </location>
</feature>
<feature type="transmembrane region" description="Helical" evidence="6">
    <location>
        <begin position="285"/>
        <end position="304"/>
    </location>
</feature>
<dbReference type="InterPro" id="IPR001750">
    <property type="entry name" value="ND/Mrp_TM"/>
</dbReference>
<dbReference type="GO" id="GO:0016020">
    <property type="term" value="C:membrane"/>
    <property type="evidence" value="ECO:0007669"/>
    <property type="project" value="UniProtKB-SubCell"/>
</dbReference>
<evidence type="ECO:0000313" key="10">
    <source>
        <dbReference type="Proteomes" id="UP000309128"/>
    </source>
</evidence>
<dbReference type="EMBL" id="VCKY01000418">
    <property type="protein sequence ID" value="TMR06448.1"/>
    <property type="molecule type" value="Genomic_DNA"/>
</dbReference>
<comment type="subcellular location">
    <subcellularLocation>
        <location evidence="1">Endomembrane system</location>
        <topology evidence="1">Multi-pass membrane protein</topology>
    </subcellularLocation>
    <subcellularLocation>
        <location evidence="5">Membrane</location>
        <topology evidence="5">Multi-pass membrane protein</topology>
    </subcellularLocation>
</comment>
<dbReference type="Pfam" id="PF00361">
    <property type="entry name" value="Proton_antipo_M"/>
    <property type="match status" value="1"/>
</dbReference>
<protein>
    <submittedName>
        <fullName evidence="9">Na+/H+ antiporter subunit A</fullName>
    </submittedName>
</protein>
<feature type="transmembrane region" description="Helical" evidence="6">
    <location>
        <begin position="100"/>
        <end position="118"/>
    </location>
</feature>
<feature type="domain" description="NADH-Ubiquinone oxidoreductase (complex I) chain 5 N-terminal" evidence="8">
    <location>
        <begin position="60"/>
        <end position="103"/>
    </location>
</feature>
<organism evidence="9 10">
    <name type="scientific">Nonomuraea turkmeniaca</name>
    <dbReference type="NCBI Taxonomy" id="103838"/>
    <lineage>
        <taxon>Bacteria</taxon>
        <taxon>Bacillati</taxon>
        <taxon>Actinomycetota</taxon>
        <taxon>Actinomycetes</taxon>
        <taxon>Streptosporangiales</taxon>
        <taxon>Streptosporangiaceae</taxon>
        <taxon>Nonomuraea</taxon>
    </lineage>
</organism>
<feature type="transmembrane region" description="Helical" evidence="6">
    <location>
        <begin position="63"/>
        <end position="88"/>
    </location>
</feature>
<dbReference type="InterPro" id="IPR050616">
    <property type="entry name" value="CPA3_Na-H_Antiporter_A"/>
</dbReference>
<dbReference type="PANTHER" id="PTHR43373">
    <property type="entry name" value="NA(+)/H(+) ANTIPORTER SUBUNIT"/>
    <property type="match status" value="1"/>
</dbReference>
<evidence type="ECO:0000256" key="4">
    <source>
        <dbReference type="ARBA" id="ARBA00023136"/>
    </source>
</evidence>
<feature type="transmembrane region" description="Helical" evidence="6">
    <location>
        <begin position="194"/>
        <end position="217"/>
    </location>
</feature>
<feature type="transmembrane region" description="Helical" evidence="6">
    <location>
        <begin position="254"/>
        <end position="273"/>
    </location>
</feature>
<evidence type="ECO:0000256" key="5">
    <source>
        <dbReference type="RuleBase" id="RU000320"/>
    </source>
</evidence>
<dbReference type="Proteomes" id="UP000309128">
    <property type="component" value="Unassembled WGS sequence"/>
</dbReference>
<evidence type="ECO:0000256" key="1">
    <source>
        <dbReference type="ARBA" id="ARBA00004127"/>
    </source>
</evidence>
<sequence>MESLLMLHAVAAACAPWLARRMGRRSFALLALAPAAAFGYTLWRSAGGLPDGRSTSWALGMELAFRLDPLAVLMTALVTGIGVLVLVFSVRYFPEGDDGLGRYGGAMVAFAGSMLGLVTADNLLLLYVFWELTTVFSYLLIGYDPESRLSRQAAMKALVITTFGGLTMLAGLVLAGQAAGTYRISALAPGDIGAVAAVLILAGALTKSAIFPFSTWLPAAMAAPTPVSAYLHAAAMVKAGVYLVARLGPAAADVVLWRAVAVPLGLVTMVLGGWRALRETDLKRLLAYGTVSQLGFLVVLFGSGHALAGAAMLLAHGLFKAALFLVVGIVDHAAGSREVHELSGV</sequence>
<dbReference type="Pfam" id="PF00662">
    <property type="entry name" value="Proton_antipo_N"/>
    <property type="match status" value="1"/>
</dbReference>
<feature type="transmembrane region" description="Helical" evidence="6">
    <location>
        <begin position="153"/>
        <end position="174"/>
    </location>
</feature>
<feature type="transmembrane region" description="Helical" evidence="6">
    <location>
        <begin position="310"/>
        <end position="330"/>
    </location>
</feature>
<evidence type="ECO:0000256" key="6">
    <source>
        <dbReference type="SAM" id="Phobius"/>
    </source>
</evidence>
<dbReference type="PRINTS" id="PR01434">
    <property type="entry name" value="NADHDHGNASE5"/>
</dbReference>